<keyword evidence="4" id="KW-0812">Transmembrane</keyword>
<feature type="transmembrane region" description="Helical" evidence="4">
    <location>
        <begin position="99"/>
        <end position="118"/>
    </location>
</feature>
<gene>
    <name evidence="5" type="ORF">PSNMU_V1.4_AUG-EV-PASAV3_0015270</name>
</gene>
<dbReference type="PANTHER" id="PTHR31618:SF1">
    <property type="entry name" value="EF-HAND DOMAIN-CONTAINING PROTEIN"/>
    <property type="match status" value="1"/>
</dbReference>
<comment type="similarity">
    <text evidence="2">Belongs to the MscS (TC 1.A.23) family.</text>
</comment>
<name>A0A448YY74_9STRA</name>
<evidence type="ECO:0000256" key="4">
    <source>
        <dbReference type="SAM" id="Phobius"/>
    </source>
</evidence>
<evidence type="ECO:0000256" key="2">
    <source>
        <dbReference type="ARBA" id="ARBA00008017"/>
    </source>
</evidence>
<feature type="compositionally biased region" description="Basic and acidic residues" evidence="3">
    <location>
        <begin position="441"/>
        <end position="457"/>
    </location>
</feature>
<dbReference type="OrthoDB" id="46323at2759"/>
<dbReference type="Proteomes" id="UP000291116">
    <property type="component" value="Unassembled WGS sequence"/>
</dbReference>
<proteinExistence type="inferred from homology"/>
<dbReference type="GO" id="GO:0006820">
    <property type="term" value="P:monoatomic anion transport"/>
    <property type="evidence" value="ECO:0007669"/>
    <property type="project" value="TreeGrafter"/>
</dbReference>
<evidence type="ECO:0000313" key="6">
    <source>
        <dbReference type="Proteomes" id="UP000291116"/>
    </source>
</evidence>
<feature type="compositionally biased region" description="Polar residues" evidence="3">
    <location>
        <begin position="388"/>
        <end position="399"/>
    </location>
</feature>
<feature type="region of interest" description="Disordered" evidence="3">
    <location>
        <begin position="430"/>
        <end position="457"/>
    </location>
</feature>
<feature type="region of interest" description="Disordered" evidence="3">
    <location>
        <begin position="380"/>
        <end position="411"/>
    </location>
</feature>
<reference evidence="5 6" key="1">
    <citation type="submission" date="2019-01" db="EMBL/GenBank/DDBJ databases">
        <authorList>
            <person name="Ferrante I. M."/>
        </authorList>
    </citation>
    <scope>NUCLEOTIDE SEQUENCE [LARGE SCALE GENOMIC DNA]</scope>
    <source>
        <strain evidence="5 6">B856</strain>
    </source>
</reference>
<dbReference type="InterPro" id="IPR016688">
    <property type="entry name" value="MscS-like_plants/fungi"/>
</dbReference>
<dbReference type="AlphaFoldDB" id="A0A448YY74"/>
<accession>A0A448YY74</accession>
<evidence type="ECO:0000256" key="1">
    <source>
        <dbReference type="ARBA" id="ARBA00004141"/>
    </source>
</evidence>
<evidence type="ECO:0008006" key="7">
    <source>
        <dbReference type="Google" id="ProtNLM"/>
    </source>
</evidence>
<dbReference type="PANTHER" id="PTHR31618">
    <property type="entry name" value="MECHANOSENSITIVE ION CHANNEL PROTEIN 5"/>
    <property type="match status" value="1"/>
</dbReference>
<comment type="subcellular location">
    <subcellularLocation>
        <location evidence="1">Membrane</location>
        <topology evidence="1">Multi-pass membrane protein</topology>
    </subcellularLocation>
</comment>
<dbReference type="GO" id="GO:0005886">
    <property type="term" value="C:plasma membrane"/>
    <property type="evidence" value="ECO:0007669"/>
    <property type="project" value="TreeGrafter"/>
</dbReference>
<dbReference type="EMBL" id="CAACVS010000039">
    <property type="protein sequence ID" value="VEU34807.1"/>
    <property type="molecule type" value="Genomic_DNA"/>
</dbReference>
<organism evidence="5 6">
    <name type="scientific">Pseudo-nitzschia multistriata</name>
    <dbReference type="NCBI Taxonomy" id="183589"/>
    <lineage>
        <taxon>Eukaryota</taxon>
        <taxon>Sar</taxon>
        <taxon>Stramenopiles</taxon>
        <taxon>Ochrophyta</taxon>
        <taxon>Bacillariophyta</taxon>
        <taxon>Bacillariophyceae</taxon>
        <taxon>Bacillariophycidae</taxon>
        <taxon>Bacillariales</taxon>
        <taxon>Bacillariaceae</taxon>
        <taxon>Pseudo-nitzschia</taxon>
    </lineage>
</organism>
<keyword evidence="4" id="KW-0472">Membrane</keyword>
<keyword evidence="6" id="KW-1185">Reference proteome</keyword>
<protein>
    <recommendedName>
        <fullName evidence="7">EF-hand domain-containing protein</fullName>
    </recommendedName>
</protein>
<keyword evidence="4" id="KW-1133">Transmembrane helix</keyword>
<evidence type="ECO:0000256" key="3">
    <source>
        <dbReference type="SAM" id="MobiDB-lite"/>
    </source>
</evidence>
<sequence>MTREECAQASQNTFEKLLKKSKRSNVIHFDDLCKIAENPDGTSDRKQVLELVRLFRPNRKGEITKLEFVKSIDSVYKQLRLLLANINSASQIDRAYGKIANFVFYFAVLVVGLFIFGVDIQHVILAISGIAVSFAFIIGSASSKYLEGILLILVRKPYDIGDKVCFLEPNAPVDDVGPPSGGWMVESVDLYTTTVRLGTTREYATFSNGSLANLRILNLRRSEKPNVYMFLKFTMDFTTEQLNEFRRRITEFIKDRPREWIKVVSLRCTHVETEQQYMKFVLIVQHREPWQSFATIQISKGEVYVHSIHLMQELGMNYTAPKLPVQLSAVSPNELAKTLGDDYDGDDGGDEDVFGHPYSSSRFEDKKVVTTETPLAQVKKSTLHESTTDGSVATRNLNQSSSSASSGKSRVMFDDEVTTRAVNAVDGTLVRRKGKRGSTRSVERVSSKNDEVKNKII</sequence>
<feature type="compositionally biased region" description="Low complexity" evidence="3">
    <location>
        <begin position="400"/>
        <end position="409"/>
    </location>
</feature>
<evidence type="ECO:0000313" key="5">
    <source>
        <dbReference type="EMBL" id="VEU34807.1"/>
    </source>
</evidence>
<dbReference type="GO" id="GO:0008381">
    <property type="term" value="F:mechanosensitive monoatomic ion channel activity"/>
    <property type="evidence" value="ECO:0007669"/>
    <property type="project" value="TreeGrafter"/>
</dbReference>